<name>A0ABW8B206_9FIRM</name>
<evidence type="ECO:0000256" key="1">
    <source>
        <dbReference type="ARBA" id="ARBA00009481"/>
    </source>
</evidence>
<dbReference type="SUPFAM" id="SSF53756">
    <property type="entry name" value="UDP-Glycosyltransferase/glycogen phosphorylase"/>
    <property type="match status" value="1"/>
</dbReference>
<dbReference type="PANTHER" id="PTHR12526:SF640">
    <property type="entry name" value="COLANIC ACID BIOSYNTHESIS GLYCOSYLTRANSFERASE WCAL-RELATED"/>
    <property type="match status" value="1"/>
</dbReference>
<comment type="similarity">
    <text evidence="1">Belongs to the glycosyltransferase group 1 family. Glycosyltransferase 4 subfamily.</text>
</comment>
<dbReference type="CDD" id="cd03801">
    <property type="entry name" value="GT4_PimA-like"/>
    <property type="match status" value="1"/>
</dbReference>
<dbReference type="GO" id="GO:0016757">
    <property type="term" value="F:glycosyltransferase activity"/>
    <property type="evidence" value="ECO:0007669"/>
    <property type="project" value="UniProtKB-KW"/>
</dbReference>
<evidence type="ECO:0000256" key="3">
    <source>
        <dbReference type="ARBA" id="ARBA00022679"/>
    </source>
</evidence>
<dbReference type="PANTHER" id="PTHR12526">
    <property type="entry name" value="GLYCOSYLTRANSFERASE"/>
    <property type="match status" value="1"/>
</dbReference>
<dbReference type="EC" id="2.4.-.-" evidence="4"/>
<keyword evidence="5" id="KW-1185">Reference proteome</keyword>
<evidence type="ECO:0000313" key="4">
    <source>
        <dbReference type="EMBL" id="MFI7846652.1"/>
    </source>
</evidence>
<dbReference type="Gene3D" id="3.40.50.2000">
    <property type="entry name" value="Glycogen Phosphorylase B"/>
    <property type="match status" value="2"/>
</dbReference>
<accession>A0ABW8B206</accession>
<dbReference type="RefSeq" id="WP_396570500.1">
    <property type="nucleotide sequence ID" value="NZ_JBITRD010000017.1"/>
</dbReference>
<keyword evidence="3 4" id="KW-0808">Transferase</keyword>
<sequence>MKVLMIGPGRSDKGGIATVINQYYEANIDKKVDLKYITTMHDGGKGKKLITAFGALMEFLVLVNSYEIIHIHMSSRASFYRKKIFVEIAKKRNKKVIIHVHGSEFDVFYNRECNSKEQEKIRNTFAMADRVIVLSAEWKNFFETICEKKKIYILHNAVVIPEYEKRSLNNHNILFLGRLGKRKGIYDLLEAMPKVIGKIPDVHLYYGGDGEIEKTQECIKRLEIENNCTYLGWIDGNEKNKMLKKCSVFVLPSYHEGMPMAILEAMSYGAVVVSTYIGGIPQVIEDKKNGYLFNAGDINGLQECLLEALENNKKIEISLRSYQTVEENFNVEKNVDILCEWYKEIAYDS</sequence>
<dbReference type="EMBL" id="JBITRD010000017">
    <property type="protein sequence ID" value="MFI7846652.1"/>
    <property type="molecule type" value="Genomic_DNA"/>
</dbReference>
<organism evidence="4 5">
    <name type="scientific">Dorea amylophila</name>
    <dbReference type="NCBI Taxonomy" id="2981789"/>
    <lineage>
        <taxon>Bacteria</taxon>
        <taxon>Bacillati</taxon>
        <taxon>Bacillota</taxon>
        <taxon>Clostridia</taxon>
        <taxon>Lachnospirales</taxon>
        <taxon>Lachnospiraceae</taxon>
        <taxon>Dorea</taxon>
    </lineage>
</organism>
<evidence type="ECO:0000313" key="5">
    <source>
        <dbReference type="Proteomes" id="UP001614216"/>
    </source>
</evidence>
<gene>
    <name evidence="4" type="ORF">ACIF0M_14235</name>
</gene>
<comment type="caution">
    <text evidence="4">The sequence shown here is derived from an EMBL/GenBank/DDBJ whole genome shotgun (WGS) entry which is preliminary data.</text>
</comment>
<protein>
    <submittedName>
        <fullName evidence="4">Glycosyltransferase family 4 protein</fullName>
        <ecNumber evidence="4">2.4.-.-</ecNumber>
    </submittedName>
</protein>
<dbReference type="Proteomes" id="UP001614216">
    <property type="component" value="Unassembled WGS sequence"/>
</dbReference>
<dbReference type="Pfam" id="PF13692">
    <property type="entry name" value="Glyco_trans_1_4"/>
    <property type="match status" value="1"/>
</dbReference>
<keyword evidence="2 4" id="KW-0328">Glycosyltransferase</keyword>
<proteinExistence type="inferred from homology"/>
<reference evidence="4 5" key="1">
    <citation type="submission" date="2024-08" db="EMBL/GenBank/DDBJ databases">
        <authorList>
            <person name="Vancuren S.J."/>
            <person name="Allen-Vercoe E."/>
        </authorList>
    </citation>
    <scope>NUCLEOTIDE SEQUENCE [LARGE SCALE GENOMIC DNA]</scope>
    <source>
        <strain evidence="4 5">16-6-I_42_FAA</strain>
    </source>
</reference>
<evidence type="ECO:0000256" key="2">
    <source>
        <dbReference type="ARBA" id="ARBA00022676"/>
    </source>
</evidence>